<keyword evidence="4" id="KW-1185">Reference proteome</keyword>
<dbReference type="EMBL" id="JAKKPZ010000145">
    <property type="protein sequence ID" value="KAI1700427.1"/>
    <property type="molecule type" value="Genomic_DNA"/>
</dbReference>
<dbReference type="AlphaFoldDB" id="A0AAD4MMY8"/>
<dbReference type="Pfam" id="PF01682">
    <property type="entry name" value="DB"/>
    <property type="match status" value="1"/>
</dbReference>
<feature type="region of interest" description="Disordered" evidence="1">
    <location>
        <begin position="312"/>
        <end position="331"/>
    </location>
</feature>
<feature type="region of interest" description="Disordered" evidence="1">
    <location>
        <begin position="238"/>
        <end position="261"/>
    </location>
</feature>
<evidence type="ECO:0000313" key="3">
    <source>
        <dbReference type="EMBL" id="KAI1700427.1"/>
    </source>
</evidence>
<feature type="compositionally biased region" description="Polar residues" evidence="1">
    <location>
        <begin position="320"/>
        <end position="330"/>
    </location>
</feature>
<dbReference type="PANTHER" id="PTHR46705:SF10">
    <property type="entry name" value="DOMAIN OF UNKNOWN FUNCTION DB DOMAIN-CONTAINING PROTEIN"/>
    <property type="match status" value="1"/>
</dbReference>
<feature type="region of interest" description="Disordered" evidence="1">
    <location>
        <begin position="202"/>
        <end position="221"/>
    </location>
</feature>
<dbReference type="InterPro" id="IPR002602">
    <property type="entry name" value="DB"/>
</dbReference>
<feature type="domain" description="Domain of unknown function DB" evidence="2">
    <location>
        <begin position="499"/>
        <end position="599"/>
    </location>
</feature>
<sequence length="612" mass="67542">MSKRAPDLWAVPYRARLLKAENILKLRIWLPLIAFALISQCLAVPHLPEVVYPSKANRQSRPYSLISTTPKPFVTLSTSIRPSNGTAKPRHSVSNSVNNFRVAQQKRLHASSTHHEFSRNGGKNAFGTASSSAEARVVLAPIDDRRIYTIDKYYVSSERVDGEANPKDSKRVVFSSTENLDADQALKEGKATLIELTTEEMQKRTTMHEPSSSAEVETTTATTPATVAAGVTVAKAHAALQKEQKPKAIESRKRIHQNSGNVQIVSHDTATPNRQSQADPPSAEVRFPAERWQIPPALYSARVKSAEENQGNALLRPRSLNGSASQNQYEQQRKAYEDALNLYAKTQKQQNSPGQPQLLAVSSIRSPTSSQSIPPTPATNPKPLGRPNTAINKDGILPPRRAGLRATFATKRNEHQLPIPLPSSPLDESDMDLLTPAKPKQHLNLPLPDNSNLPPTYSGHQNTYPNNFIGQPVPIPINPTVNSQPYIARISPNEKLDLCCRKQNVSPVCQTMCNFDTFTDRSLVSAVLTNQCPGPQLGQAFDCASSKVDHSECCRRANIHLHNGGQCLPFCETHLPNISPNVLSYFACLPIFETIKSCYRDYQFNHPNIYGD</sequence>
<feature type="region of interest" description="Disordered" evidence="1">
    <location>
        <begin position="362"/>
        <end position="397"/>
    </location>
</feature>
<reference evidence="3" key="1">
    <citation type="submission" date="2022-01" db="EMBL/GenBank/DDBJ databases">
        <title>Genome Sequence Resource for Two Populations of Ditylenchus destructor, the Migratory Endoparasitic Phytonematode.</title>
        <authorList>
            <person name="Zhang H."/>
            <person name="Lin R."/>
            <person name="Xie B."/>
        </authorList>
    </citation>
    <scope>NUCLEOTIDE SEQUENCE</scope>
    <source>
        <strain evidence="3">BazhouSP</strain>
    </source>
</reference>
<evidence type="ECO:0000259" key="2">
    <source>
        <dbReference type="Pfam" id="PF01682"/>
    </source>
</evidence>
<comment type="caution">
    <text evidence="3">The sequence shown here is derived from an EMBL/GenBank/DDBJ whole genome shotgun (WGS) entry which is preliminary data.</text>
</comment>
<dbReference type="PANTHER" id="PTHR46705">
    <property type="entry name" value="PROTEIN CBG09805"/>
    <property type="match status" value="1"/>
</dbReference>
<accession>A0AAD4MMY8</accession>
<evidence type="ECO:0000313" key="4">
    <source>
        <dbReference type="Proteomes" id="UP001201812"/>
    </source>
</evidence>
<feature type="region of interest" description="Disordered" evidence="1">
    <location>
        <begin position="441"/>
        <end position="462"/>
    </location>
</feature>
<evidence type="ECO:0000256" key="1">
    <source>
        <dbReference type="SAM" id="MobiDB-lite"/>
    </source>
</evidence>
<dbReference type="Proteomes" id="UP001201812">
    <property type="component" value="Unassembled WGS sequence"/>
</dbReference>
<feature type="compositionally biased region" description="Basic and acidic residues" evidence="1">
    <location>
        <begin position="240"/>
        <end position="252"/>
    </location>
</feature>
<organism evidence="3 4">
    <name type="scientific">Ditylenchus destructor</name>
    <dbReference type="NCBI Taxonomy" id="166010"/>
    <lineage>
        <taxon>Eukaryota</taxon>
        <taxon>Metazoa</taxon>
        <taxon>Ecdysozoa</taxon>
        <taxon>Nematoda</taxon>
        <taxon>Chromadorea</taxon>
        <taxon>Rhabditida</taxon>
        <taxon>Tylenchina</taxon>
        <taxon>Tylenchomorpha</taxon>
        <taxon>Sphaerularioidea</taxon>
        <taxon>Anguinidae</taxon>
        <taxon>Anguininae</taxon>
        <taxon>Ditylenchus</taxon>
    </lineage>
</organism>
<protein>
    <submittedName>
        <fullName evidence="3">DB module domain-containing protein</fullName>
    </submittedName>
</protein>
<name>A0AAD4MMY8_9BILA</name>
<feature type="compositionally biased region" description="Low complexity" evidence="1">
    <location>
        <begin position="443"/>
        <end position="455"/>
    </location>
</feature>
<gene>
    <name evidence="3" type="ORF">DdX_16710</name>
</gene>
<feature type="compositionally biased region" description="Low complexity" evidence="1">
    <location>
        <begin position="362"/>
        <end position="373"/>
    </location>
</feature>
<proteinExistence type="predicted"/>